<evidence type="ECO:0000313" key="1">
    <source>
        <dbReference type="EMBL" id="SVC98511.1"/>
    </source>
</evidence>
<sequence length="135" mass="15427">MQIIDTTKLELRLNNHFRKALTTLRRRTSVPTMNILCRWALCVSLAEPTKPRVIEEKIESQSSPTEARGIEIRWETFSGKDAEIYLSLLKQRCLSEGRTIDAENIQQTMKQHVERGLGYLVNDVNGLSDLISKVA</sequence>
<reference evidence="1" key="1">
    <citation type="submission" date="2018-05" db="EMBL/GenBank/DDBJ databases">
        <authorList>
            <person name="Lanie J.A."/>
            <person name="Ng W.-L."/>
            <person name="Kazmierczak K.M."/>
            <person name="Andrzejewski T.M."/>
            <person name="Davidsen T.M."/>
            <person name="Wayne K.J."/>
            <person name="Tettelin H."/>
            <person name="Glass J.I."/>
            <person name="Rusch D."/>
            <person name="Podicherti R."/>
            <person name="Tsui H.-C.T."/>
            <person name="Winkler M.E."/>
        </authorList>
    </citation>
    <scope>NUCLEOTIDE SEQUENCE</scope>
</reference>
<evidence type="ECO:0008006" key="2">
    <source>
        <dbReference type="Google" id="ProtNLM"/>
    </source>
</evidence>
<proteinExistence type="predicted"/>
<gene>
    <name evidence="1" type="ORF">METZ01_LOCUS351365</name>
</gene>
<dbReference type="NCBIfam" id="TIGR03184">
    <property type="entry name" value="DNA_S_dndE"/>
    <property type="match status" value="1"/>
</dbReference>
<dbReference type="Pfam" id="PF08870">
    <property type="entry name" value="DndE"/>
    <property type="match status" value="1"/>
</dbReference>
<accession>A0A382RPF8</accession>
<dbReference type="InterPro" id="IPR014969">
    <property type="entry name" value="DNA_S_DndE"/>
</dbReference>
<dbReference type="Gene3D" id="1.10.1220.160">
    <property type="entry name" value="DNA sulphur modification protein DndE"/>
    <property type="match status" value="1"/>
</dbReference>
<dbReference type="AlphaFoldDB" id="A0A382RPF8"/>
<name>A0A382RPF8_9ZZZZ</name>
<dbReference type="EMBL" id="UINC01122599">
    <property type="protein sequence ID" value="SVC98511.1"/>
    <property type="molecule type" value="Genomic_DNA"/>
</dbReference>
<dbReference type="InterPro" id="IPR038472">
    <property type="entry name" value="DndE_sf"/>
</dbReference>
<organism evidence="1">
    <name type="scientific">marine metagenome</name>
    <dbReference type="NCBI Taxonomy" id="408172"/>
    <lineage>
        <taxon>unclassified sequences</taxon>
        <taxon>metagenomes</taxon>
        <taxon>ecological metagenomes</taxon>
    </lineage>
</organism>
<protein>
    <recommendedName>
        <fullName evidence="2">DNA sulfur modification protein DndE</fullName>
    </recommendedName>
</protein>